<dbReference type="PANTHER" id="PTHR33324">
    <property type="entry name" value="EXPRESSED PROTEIN"/>
    <property type="match status" value="1"/>
</dbReference>
<comment type="caution">
    <text evidence="2">The sequence shown here is derived from an EMBL/GenBank/DDBJ whole genome shotgun (WGS) entry which is preliminary data.</text>
</comment>
<name>A0A8S9XKN7_APOLU</name>
<reference evidence="2" key="1">
    <citation type="journal article" date="2021" name="Mol. Ecol. Resour.">
        <title>Apolygus lucorum genome provides insights into omnivorousness and mesophyll feeding.</title>
        <authorList>
            <person name="Liu Y."/>
            <person name="Liu H."/>
            <person name="Wang H."/>
            <person name="Huang T."/>
            <person name="Liu B."/>
            <person name="Yang B."/>
            <person name="Yin L."/>
            <person name="Li B."/>
            <person name="Zhang Y."/>
            <person name="Zhang S."/>
            <person name="Jiang F."/>
            <person name="Zhang X."/>
            <person name="Ren Y."/>
            <person name="Wang B."/>
            <person name="Wang S."/>
            <person name="Lu Y."/>
            <person name="Wu K."/>
            <person name="Fan W."/>
            <person name="Wang G."/>
        </authorList>
    </citation>
    <scope>NUCLEOTIDE SEQUENCE</scope>
    <source>
        <strain evidence="2">12Hb</strain>
    </source>
</reference>
<evidence type="ECO:0000313" key="3">
    <source>
        <dbReference type="Proteomes" id="UP000466442"/>
    </source>
</evidence>
<dbReference type="Proteomes" id="UP000466442">
    <property type="component" value="Unassembled WGS sequence"/>
</dbReference>
<dbReference type="EMBL" id="WIXP02000006">
    <property type="protein sequence ID" value="KAF6209582.1"/>
    <property type="molecule type" value="Genomic_DNA"/>
</dbReference>
<keyword evidence="3" id="KW-1185">Reference proteome</keyword>
<evidence type="ECO:0000313" key="2">
    <source>
        <dbReference type="EMBL" id="KAF6209582.1"/>
    </source>
</evidence>
<proteinExistence type="predicted"/>
<dbReference type="AlphaFoldDB" id="A0A8S9XKN7"/>
<organism evidence="2 3">
    <name type="scientific">Apolygus lucorum</name>
    <name type="common">Small green plant bug</name>
    <name type="synonym">Lygocoris lucorum</name>
    <dbReference type="NCBI Taxonomy" id="248454"/>
    <lineage>
        <taxon>Eukaryota</taxon>
        <taxon>Metazoa</taxon>
        <taxon>Ecdysozoa</taxon>
        <taxon>Arthropoda</taxon>
        <taxon>Hexapoda</taxon>
        <taxon>Insecta</taxon>
        <taxon>Pterygota</taxon>
        <taxon>Neoptera</taxon>
        <taxon>Paraneoptera</taxon>
        <taxon>Hemiptera</taxon>
        <taxon>Heteroptera</taxon>
        <taxon>Panheteroptera</taxon>
        <taxon>Cimicomorpha</taxon>
        <taxon>Miridae</taxon>
        <taxon>Mirini</taxon>
        <taxon>Apolygus</taxon>
    </lineage>
</organism>
<sequence length="294" mass="34690">MDFAHLKPKKNVPSYADFEKPTAQVYYLKLSTVNSQLLRFTWTVMRDKMRLLKSKYRSAIDWRNNTGQGIDGEDKERTIREYILKLCPHFDELDEIFASRPSFNPLFVFDSDHPSQEVVEEVVIDDMADEMGSSNESALPEFEFEERTSPFDMTEDTCPSFSHFKAQLAKKPKEKGKKAPTSSVAQLAQITRDRLAHEANKLAAQKEGELKKIELEREKFEWQKKRDLIDQEIQRKKVETEQQRMREEMMLKELQVKTDIRLKEEAQKNNFILEKMKLEKEMLAIRLEMDKNKK</sequence>
<keyword evidence="1" id="KW-0175">Coiled coil</keyword>
<feature type="coiled-coil region" evidence="1">
    <location>
        <begin position="196"/>
        <end position="257"/>
    </location>
</feature>
<gene>
    <name evidence="2" type="ORF">GE061_015330</name>
</gene>
<dbReference type="OrthoDB" id="8068331at2759"/>
<dbReference type="PANTHER" id="PTHR33324:SF2">
    <property type="entry name" value="MYB_SANT-LIKE DNA-BINDING DOMAIN-CONTAINING PROTEIN"/>
    <property type="match status" value="1"/>
</dbReference>
<protein>
    <submittedName>
        <fullName evidence="2">Uncharacterized protein</fullName>
    </submittedName>
</protein>
<evidence type="ECO:0000256" key="1">
    <source>
        <dbReference type="SAM" id="Coils"/>
    </source>
</evidence>
<accession>A0A8S9XKN7</accession>